<dbReference type="GO" id="GO:0046872">
    <property type="term" value="F:metal ion binding"/>
    <property type="evidence" value="ECO:0007669"/>
    <property type="project" value="UniProtKB-KW"/>
</dbReference>
<feature type="domain" description="OBG-type G" evidence="6">
    <location>
        <begin position="3"/>
        <end position="250"/>
    </location>
</feature>
<dbReference type="PROSITE" id="PS51710">
    <property type="entry name" value="G_OBG"/>
    <property type="match status" value="1"/>
</dbReference>
<dbReference type="InterPro" id="IPR004095">
    <property type="entry name" value="TGS"/>
</dbReference>
<dbReference type="InterPro" id="IPR006073">
    <property type="entry name" value="GTP-bd"/>
</dbReference>
<dbReference type="SUPFAM" id="SSF81271">
    <property type="entry name" value="TGS-like"/>
    <property type="match status" value="1"/>
</dbReference>
<dbReference type="FunFam" id="3.10.20.30:FF:000001">
    <property type="entry name" value="Ribosome-binding ATPase YchF"/>
    <property type="match status" value="1"/>
</dbReference>
<dbReference type="CDD" id="cd01900">
    <property type="entry name" value="YchF"/>
    <property type="match status" value="1"/>
</dbReference>
<dbReference type="PRINTS" id="PR00326">
    <property type="entry name" value="GTP1OBG"/>
</dbReference>
<dbReference type="InterPro" id="IPR012675">
    <property type="entry name" value="Beta-grasp_dom_sf"/>
</dbReference>
<dbReference type="InterPro" id="IPR041706">
    <property type="entry name" value="YchF_N"/>
</dbReference>
<dbReference type="InterPro" id="IPR031167">
    <property type="entry name" value="G_OBG"/>
</dbReference>
<dbReference type="AlphaFoldDB" id="A0A0G1U646"/>
<evidence type="ECO:0000256" key="1">
    <source>
        <dbReference type="ARBA" id="ARBA00001946"/>
    </source>
</evidence>
<dbReference type="InterPro" id="IPR004396">
    <property type="entry name" value="ATPase_YchF/OLA1"/>
</dbReference>
<dbReference type="FunFam" id="1.10.150.300:FF:000001">
    <property type="entry name" value="Ribosome-binding ATPase YchF"/>
    <property type="match status" value="1"/>
</dbReference>
<keyword evidence="3" id="KW-0547">Nucleotide-binding</keyword>
<evidence type="ECO:0000313" key="9">
    <source>
        <dbReference type="Proteomes" id="UP000033882"/>
    </source>
</evidence>
<reference evidence="8 9" key="1">
    <citation type="journal article" date="2015" name="Nature">
        <title>rRNA introns, odd ribosomes, and small enigmatic genomes across a large radiation of phyla.</title>
        <authorList>
            <person name="Brown C.T."/>
            <person name="Hug L.A."/>
            <person name="Thomas B.C."/>
            <person name="Sharon I."/>
            <person name="Castelle C.J."/>
            <person name="Singh A."/>
            <person name="Wilkins M.J."/>
            <person name="Williams K.H."/>
            <person name="Banfield J.F."/>
        </authorList>
    </citation>
    <scope>NUCLEOTIDE SEQUENCE [LARGE SCALE GENOMIC DNA]</scope>
</reference>
<dbReference type="InterPro" id="IPR027417">
    <property type="entry name" value="P-loop_NTPase"/>
</dbReference>
<sequence>MKLSMGIVGLPNVGKSTLFKLLTDLNITIANYPFATIDPNVGVVPVPDERLQQLSNLTGSKKIIPAVVEFYDIAGLVKGASAGEGLGNQFLTHIRETNAIVEVLRCFPSGDIIHVEQGVDPIRDMDIINTELILKDLETVDKRIGKLESEARADKKKQVDLDIVKNLRTVLDEGKMVNSMDEKVLAEPAVKEMTLLTAKKMIYLLNGAPEYVSEELKAKIKESGADYVIYDLHDTLDVNDLITKAYEILGLISYFTTGEEETRAWTIRKGAKAPEAAGEIHSDFEKKFIRAEVIATDKLLEAGGWKEAKQKGWIRTEGKEYIVIDGDVMVILHS</sequence>
<accession>A0A0G1U646</accession>
<dbReference type="GO" id="GO:0016887">
    <property type="term" value="F:ATP hydrolysis activity"/>
    <property type="evidence" value="ECO:0007669"/>
    <property type="project" value="InterPro"/>
</dbReference>
<dbReference type="EMBL" id="LCPB01000012">
    <property type="protein sequence ID" value="KKU89566.1"/>
    <property type="molecule type" value="Genomic_DNA"/>
</dbReference>
<feature type="domain" description="TGS" evidence="7">
    <location>
        <begin position="250"/>
        <end position="333"/>
    </location>
</feature>
<proteinExistence type="predicted"/>
<evidence type="ECO:0000256" key="3">
    <source>
        <dbReference type="ARBA" id="ARBA00022741"/>
    </source>
</evidence>
<dbReference type="InterPro" id="IPR013029">
    <property type="entry name" value="YchF_C"/>
</dbReference>
<dbReference type="PROSITE" id="PS51880">
    <property type="entry name" value="TGS"/>
    <property type="match status" value="1"/>
</dbReference>
<dbReference type="Gene3D" id="1.10.150.300">
    <property type="entry name" value="TGS-like domain"/>
    <property type="match status" value="1"/>
</dbReference>
<protein>
    <submittedName>
        <fullName evidence="8">GTP-binding protein YchF</fullName>
    </submittedName>
</protein>
<dbReference type="Gene3D" id="3.40.50.300">
    <property type="entry name" value="P-loop containing nucleotide triphosphate hydrolases"/>
    <property type="match status" value="1"/>
</dbReference>
<dbReference type="GO" id="GO:0005525">
    <property type="term" value="F:GTP binding"/>
    <property type="evidence" value="ECO:0007669"/>
    <property type="project" value="InterPro"/>
</dbReference>
<dbReference type="PATRIC" id="fig|1619005.3.peg.707"/>
<keyword evidence="2" id="KW-0479">Metal-binding</keyword>
<evidence type="ECO:0000256" key="5">
    <source>
        <dbReference type="ARBA" id="ARBA00022842"/>
    </source>
</evidence>
<name>A0A0G1U646_9BACT</name>
<dbReference type="PANTHER" id="PTHR23305">
    <property type="entry name" value="OBG GTPASE FAMILY"/>
    <property type="match status" value="1"/>
</dbReference>
<evidence type="ECO:0000259" key="6">
    <source>
        <dbReference type="PROSITE" id="PS51710"/>
    </source>
</evidence>
<comment type="caution">
    <text evidence="8">The sequence shown here is derived from an EMBL/GenBank/DDBJ whole genome shotgun (WGS) entry which is preliminary data.</text>
</comment>
<comment type="cofactor">
    <cofactor evidence="1">
        <name>Mg(2+)</name>
        <dbReference type="ChEBI" id="CHEBI:18420"/>
    </cofactor>
</comment>
<dbReference type="Pfam" id="PF06071">
    <property type="entry name" value="YchF-GTPase_C"/>
    <property type="match status" value="1"/>
</dbReference>
<dbReference type="CDD" id="cd04867">
    <property type="entry name" value="TGS_YchF_OLA1"/>
    <property type="match status" value="1"/>
</dbReference>
<dbReference type="InterPro" id="IPR023192">
    <property type="entry name" value="TGS-like_dom_sf"/>
</dbReference>
<keyword evidence="4" id="KW-0067">ATP-binding</keyword>
<dbReference type="Gene3D" id="3.10.20.30">
    <property type="match status" value="2"/>
</dbReference>
<dbReference type="InterPro" id="IPR012676">
    <property type="entry name" value="TGS-like"/>
</dbReference>
<dbReference type="Pfam" id="PF01926">
    <property type="entry name" value="MMR_HSR1"/>
    <property type="match status" value="1"/>
</dbReference>
<keyword evidence="5" id="KW-0460">Magnesium</keyword>
<dbReference type="SUPFAM" id="SSF52540">
    <property type="entry name" value="P-loop containing nucleoside triphosphate hydrolases"/>
    <property type="match status" value="1"/>
</dbReference>
<evidence type="ECO:0000313" key="8">
    <source>
        <dbReference type="EMBL" id="KKU89566.1"/>
    </source>
</evidence>
<dbReference type="PANTHER" id="PTHR23305:SF18">
    <property type="entry name" value="OBG-TYPE G DOMAIN-CONTAINING PROTEIN"/>
    <property type="match status" value="1"/>
</dbReference>
<dbReference type="Proteomes" id="UP000033882">
    <property type="component" value="Unassembled WGS sequence"/>
</dbReference>
<organism evidence="8 9">
    <name type="scientific">Candidatus Wolfebacteria bacterium GW2011_GWA2_47_9b</name>
    <dbReference type="NCBI Taxonomy" id="1619005"/>
    <lineage>
        <taxon>Bacteria</taxon>
        <taxon>Candidatus Wolfeibacteriota</taxon>
    </lineage>
</organism>
<gene>
    <name evidence="8" type="ORF">UY19_C0012G0014</name>
</gene>
<dbReference type="PIRSF" id="PIRSF006641">
    <property type="entry name" value="CHP00092"/>
    <property type="match status" value="1"/>
</dbReference>
<evidence type="ECO:0000256" key="2">
    <source>
        <dbReference type="ARBA" id="ARBA00022723"/>
    </source>
</evidence>
<evidence type="ECO:0000256" key="4">
    <source>
        <dbReference type="ARBA" id="ARBA00022840"/>
    </source>
</evidence>
<dbReference type="GO" id="GO:0005737">
    <property type="term" value="C:cytoplasm"/>
    <property type="evidence" value="ECO:0007669"/>
    <property type="project" value="TreeGrafter"/>
</dbReference>
<dbReference type="GO" id="GO:0005524">
    <property type="term" value="F:ATP binding"/>
    <property type="evidence" value="ECO:0007669"/>
    <property type="project" value="UniProtKB-KW"/>
</dbReference>
<evidence type="ECO:0000259" key="7">
    <source>
        <dbReference type="PROSITE" id="PS51880"/>
    </source>
</evidence>